<accession>A0A1R2CF83</accession>
<dbReference type="PANTHER" id="PTHR30094:SF0">
    <property type="entry name" value="BIFUNCTIONAL GLUTATHIONYLSPERMIDINE SYNTHETASE_AMIDASE-RELATED"/>
    <property type="match status" value="1"/>
</dbReference>
<dbReference type="SUPFAM" id="SSF54001">
    <property type="entry name" value="Cysteine proteinases"/>
    <property type="match status" value="1"/>
</dbReference>
<sequence length="212" mass="24459">MILLILRAWLVCSNKCLPFGTFLGKNLEVQAFSNCHNNSLSIDLNYHTDIVTGLKYQSIEYARRWLIQVKNLAFKSIPCASDIYHLNNFYYISSGESIPIYRIPNGSFCKPNEGSLLVYKRTKKLQIGHVAVITYVGNDHISVSEQDWDNQMWNGDYSRNITLKFVNLKYYVEDNEKILGWMSIKNKSMCVDSECKTCSKKYEGKLSACLYE</sequence>
<feature type="chain" id="PRO_5012345109" description="Peptidase C51 domain-containing protein" evidence="1">
    <location>
        <begin position="19"/>
        <end position="212"/>
    </location>
</feature>
<dbReference type="InterPro" id="IPR007921">
    <property type="entry name" value="CHAP_dom"/>
</dbReference>
<comment type="caution">
    <text evidence="3">The sequence shown here is derived from an EMBL/GenBank/DDBJ whole genome shotgun (WGS) entry which is preliminary data.</text>
</comment>
<name>A0A1R2CF83_9CILI</name>
<dbReference type="Gene3D" id="3.90.1720.10">
    <property type="entry name" value="endopeptidase domain like (from Nostoc punctiforme)"/>
    <property type="match status" value="1"/>
</dbReference>
<protein>
    <recommendedName>
        <fullName evidence="2">Peptidase C51 domain-containing protein</fullName>
    </recommendedName>
</protein>
<gene>
    <name evidence="3" type="ORF">SteCoe_10629</name>
</gene>
<dbReference type="Proteomes" id="UP000187209">
    <property type="component" value="Unassembled WGS sequence"/>
</dbReference>
<dbReference type="EMBL" id="MPUH01000172">
    <property type="protein sequence ID" value="OMJ87625.1"/>
    <property type="molecule type" value="Genomic_DNA"/>
</dbReference>
<dbReference type="OrthoDB" id="299748at2759"/>
<keyword evidence="4" id="KW-1185">Reference proteome</keyword>
<evidence type="ECO:0000313" key="4">
    <source>
        <dbReference type="Proteomes" id="UP000187209"/>
    </source>
</evidence>
<feature type="signal peptide" evidence="1">
    <location>
        <begin position="1"/>
        <end position="18"/>
    </location>
</feature>
<evidence type="ECO:0000259" key="2">
    <source>
        <dbReference type="PROSITE" id="PS50911"/>
    </source>
</evidence>
<dbReference type="InterPro" id="IPR038765">
    <property type="entry name" value="Papain-like_cys_pep_sf"/>
</dbReference>
<dbReference type="AlphaFoldDB" id="A0A1R2CF83"/>
<feature type="domain" description="Peptidase C51" evidence="2">
    <location>
        <begin position="33"/>
        <end position="173"/>
    </location>
</feature>
<dbReference type="GO" id="GO:0016874">
    <property type="term" value="F:ligase activity"/>
    <property type="evidence" value="ECO:0007669"/>
    <property type="project" value="TreeGrafter"/>
</dbReference>
<dbReference type="InterPro" id="IPR051705">
    <property type="entry name" value="Gsp_Synthetase/Amidase"/>
</dbReference>
<dbReference type="PROSITE" id="PS50911">
    <property type="entry name" value="CHAP"/>
    <property type="match status" value="1"/>
</dbReference>
<evidence type="ECO:0000313" key="3">
    <source>
        <dbReference type="EMBL" id="OMJ87625.1"/>
    </source>
</evidence>
<keyword evidence="1" id="KW-0732">Signal</keyword>
<evidence type="ECO:0000256" key="1">
    <source>
        <dbReference type="SAM" id="SignalP"/>
    </source>
</evidence>
<proteinExistence type="predicted"/>
<dbReference type="PANTHER" id="PTHR30094">
    <property type="entry name" value="BIFUNCTIONAL GLUTATHIONYLSPERMIDINE SYNTHETASE/AMIDASE-RELATED"/>
    <property type="match status" value="1"/>
</dbReference>
<organism evidence="3 4">
    <name type="scientific">Stentor coeruleus</name>
    <dbReference type="NCBI Taxonomy" id="5963"/>
    <lineage>
        <taxon>Eukaryota</taxon>
        <taxon>Sar</taxon>
        <taxon>Alveolata</taxon>
        <taxon>Ciliophora</taxon>
        <taxon>Postciliodesmatophora</taxon>
        <taxon>Heterotrichea</taxon>
        <taxon>Heterotrichida</taxon>
        <taxon>Stentoridae</taxon>
        <taxon>Stentor</taxon>
    </lineage>
</organism>
<reference evidence="3 4" key="1">
    <citation type="submission" date="2016-11" db="EMBL/GenBank/DDBJ databases">
        <title>The macronuclear genome of Stentor coeruleus: a giant cell with tiny introns.</title>
        <authorList>
            <person name="Slabodnick M."/>
            <person name="Ruby J.G."/>
            <person name="Reiff S.B."/>
            <person name="Swart E.C."/>
            <person name="Gosai S."/>
            <person name="Prabakaran S."/>
            <person name="Witkowska E."/>
            <person name="Larue G.E."/>
            <person name="Fisher S."/>
            <person name="Freeman R.M."/>
            <person name="Gunawardena J."/>
            <person name="Chu W."/>
            <person name="Stover N.A."/>
            <person name="Gregory B.D."/>
            <person name="Nowacki M."/>
            <person name="Derisi J."/>
            <person name="Roy S.W."/>
            <person name="Marshall W.F."/>
            <person name="Sood P."/>
        </authorList>
    </citation>
    <scope>NUCLEOTIDE SEQUENCE [LARGE SCALE GENOMIC DNA]</scope>
    <source>
        <strain evidence="3">WM001</strain>
    </source>
</reference>